<keyword evidence="5 6" id="KW-0408">Iron</keyword>
<keyword evidence="10" id="KW-1185">Reference proteome</keyword>
<dbReference type="GO" id="GO:0020037">
    <property type="term" value="F:heme binding"/>
    <property type="evidence" value="ECO:0007669"/>
    <property type="project" value="InterPro"/>
</dbReference>
<protein>
    <submittedName>
        <fullName evidence="9">Cytochrome subunit of sulfide dehydrogenase</fullName>
    </submittedName>
</protein>
<keyword evidence="7" id="KW-0732">Signal</keyword>
<dbReference type="RefSeq" id="WP_083220617.1">
    <property type="nucleotide sequence ID" value="NZ_MARB01000007.1"/>
</dbReference>
<feature type="signal peptide" evidence="7">
    <location>
        <begin position="1"/>
        <end position="21"/>
    </location>
</feature>
<accession>A0A7Z0VMS7</accession>
<keyword evidence="2 6" id="KW-0349">Heme</keyword>
<evidence type="ECO:0000256" key="7">
    <source>
        <dbReference type="SAM" id="SignalP"/>
    </source>
</evidence>
<evidence type="ECO:0000256" key="5">
    <source>
        <dbReference type="ARBA" id="ARBA00023004"/>
    </source>
</evidence>
<name>A0A7Z0VMS7_9GAMM</name>
<dbReference type="PANTHER" id="PTHR33751">
    <property type="entry name" value="CBB3-TYPE CYTOCHROME C OXIDASE SUBUNIT FIXP"/>
    <property type="match status" value="1"/>
</dbReference>
<dbReference type="InterPro" id="IPR036909">
    <property type="entry name" value="Cyt_c-like_dom_sf"/>
</dbReference>
<dbReference type="PROSITE" id="PS51007">
    <property type="entry name" value="CYTC"/>
    <property type="match status" value="2"/>
</dbReference>
<dbReference type="GO" id="GO:0046872">
    <property type="term" value="F:metal ion binding"/>
    <property type="evidence" value="ECO:0007669"/>
    <property type="project" value="UniProtKB-KW"/>
</dbReference>
<gene>
    <name evidence="9" type="primary">fccA_2</name>
    <name evidence="9" type="ORF">CODIS_16030</name>
</gene>
<dbReference type="OrthoDB" id="188778at2"/>
<dbReference type="InterPro" id="IPR009056">
    <property type="entry name" value="Cyt_c-like_dom"/>
</dbReference>
<dbReference type="EMBL" id="MARB01000007">
    <property type="protein sequence ID" value="ODJ88190.1"/>
    <property type="molecule type" value="Genomic_DNA"/>
</dbReference>
<sequence>MKINRKLSTALIAGVMFGWLASSCSTTDSAMKKESAKTAAKAAAEMAPAEPPGIRSPSMLANTCAGCHGTDGASAGDAMPIIGGMEKEYMQLVLAEFKSGERDSTIMGRIAKGYSDNELKAIASYIASQPWVSSPTKADKKLAAIGKKIHEKRCKTCHEDGGRVQEDDAPRLAGQWPDYTMIYLKDCHKKGRRCLPRKMGKRVAELSQKELQAMAQYYLSEK</sequence>
<evidence type="ECO:0000256" key="4">
    <source>
        <dbReference type="ARBA" id="ARBA00022982"/>
    </source>
</evidence>
<dbReference type="InterPro" id="IPR050597">
    <property type="entry name" value="Cytochrome_c_Oxidase_Subunit"/>
</dbReference>
<feature type="domain" description="Cytochrome c" evidence="8">
    <location>
        <begin position="51"/>
        <end position="130"/>
    </location>
</feature>
<evidence type="ECO:0000256" key="1">
    <source>
        <dbReference type="ARBA" id="ARBA00022448"/>
    </source>
</evidence>
<reference evidence="9 10" key="1">
    <citation type="submission" date="2016-06" db="EMBL/GenBank/DDBJ databases">
        <title>Genome sequence of endosymbiont of Candidatus Endolucinida thiodiazotropha.</title>
        <authorList>
            <person name="Poehlein A."/>
            <person name="Koenig S."/>
            <person name="Heiden S.E."/>
            <person name="Thuermer A."/>
            <person name="Voget S."/>
            <person name="Daniel R."/>
            <person name="Markert S."/>
            <person name="Gros O."/>
            <person name="Schweder T."/>
        </authorList>
    </citation>
    <scope>NUCLEOTIDE SEQUENCE [LARGE SCALE GENOMIC DNA]</scope>
    <source>
        <strain evidence="9 10">COS</strain>
    </source>
</reference>
<dbReference type="AlphaFoldDB" id="A0A7Z0VMS7"/>
<evidence type="ECO:0000256" key="3">
    <source>
        <dbReference type="ARBA" id="ARBA00022723"/>
    </source>
</evidence>
<dbReference type="PANTHER" id="PTHR33751:SF9">
    <property type="entry name" value="CYTOCHROME C4"/>
    <property type="match status" value="1"/>
</dbReference>
<evidence type="ECO:0000259" key="8">
    <source>
        <dbReference type="PROSITE" id="PS51007"/>
    </source>
</evidence>
<dbReference type="SUPFAM" id="SSF46626">
    <property type="entry name" value="Cytochrome c"/>
    <property type="match status" value="2"/>
</dbReference>
<dbReference type="GO" id="GO:0009055">
    <property type="term" value="F:electron transfer activity"/>
    <property type="evidence" value="ECO:0007669"/>
    <property type="project" value="InterPro"/>
</dbReference>
<evidence type="ECO:0000313" key="9">
    <source>
        <dbReference type="EMBL" id="ODJ88190.1"/>
    </source>
</evidence>
<comment type="caution">
    <text evidence="9">The sequence shown here is derived from an EMBL/GenBank/DDBJ whole genome shotgun (WGS) entry which is preliminary data.</text>
</comment>
<evidence type="ECO:0000256" key="6">
    <source>
        <dbReference type="PROSITE-ProRule" id="PRU00433"/>
    </source>
</evidence>
<dbReference type="PROSITE" id="PS51257">
    <property type="entry name" value="PROKAR_LIPOPROTEIN"/>
    <property type="match status" value="1"/>
</dbReference>
<dbReference type="Proteomes" id="UP000094769">
    <property type="component" value="Unassembled WGS sequence"/>
</dbReference>
<keyword evidence="4" id="KW-0249">Electron transport</keyword>
<organism evidence="9 10">
    <name type="scientific">Candidatus Thiodiazotropha endolucinida</name>
    <dbReference type="NCBI Taxonomy" id="1655433"/>
    <lineage>
        <taxon>Bacteria</taxon>
        <taxon>Pseudomonadati</taxon>
        <taxon>Pseudomonadota</taxon>
        <taxon>Gammaproteobacteria</taxon>
        <taxon>Chromatiales</taxon>
        <taxon>Sedimenticolaceae</taxon>
        <taxon>Candidatus Thiodiazotropha</taxon>
    </lineage>
</organism>
<evidence type="ECO:0000313" key="10">
    <source>
        <dbReference type="Proteomes" id="UP000094769"/>
    </source>
</evidence>
<dbReference type="Pfam" id="PF00034">
    <property type="entry name" value="Cytochrom_C"/>
    <property type="match status" value="1"/>
</dbReference>
<proteinExistence type="predicted"/>
<feature type="chain" id="PRO_5030865514" evidence="7">
    <location>
        <begin position="22"/>
        <end position="222"/>
    </location>
</feature>
<feature type="domain" description="Cytochrome c" evidence="8">
    <location>
        <begin position="141"/>
        <end position="222"/>
    </location>
</feature>
<keyword evidence="1" id="KW-0813">Transport</keyword>
<keyword evidence="3 6" id="KW-0479">Metal-binding</keyword>
<dbReference type="Gene3D" id="1.10.760.10">
    <property type="entry name" value="Cytochrome c-like domain"/>
    <property type="match status" value="2"/>
</dbReference>
<evidence type="ECO:0000256" key="2">
    <source>
        <dbReference type="ARBA" id="ARBA00022617"/>
    </source>
</evidence>
<dbReference type="Pfam" id="PF13442">
    <property type="entry name" value="Cytochrome_CBB3"/>
    <property type="match status" value="1"/>
</dbReference>